<dbReference type="PANTHER" id="PTHR30135:SF3">
    <property type="entry name" value="GLUCONEOGENESIS FACTOR-RELATED"/>
    <property type="match status" value="1"/>
</dbReference>
<dbReference type="InterPro" id="IPR002882">
    <property type="entry name" value="CofD"/>
</dbReference>
<sequence>MPLTNQKVVCLGGGHGLAATLSAMRDLTKEVTAIVTVADNGGSSGRLRTEFNSLPPGDLRMALAALCSDDDWGRSWAQIMQYRFTSDGPMDNHAIGNLLLTALWDRDGDPVKGLARVGDLLQVVGKVLPMALEPLDIEATFNINGEMKTVQGQIEVAAARGEVSQLRIIPQKPKATPEAISALNQADWITVGPGSWLSSVMPHFLLKEQADAITSAKAKKILIFNLPDPTTSEEYADLSLTDHLQFVLKHLPNLKFDYALVDLSINTNNSGFEKLVNSCGGQVVAFDLAENDQTFHHDSKKLSLAFRHILQENLLR</sequence>
<evidence type="ECO:0000313" key="2">
    <source>
        <dbReference type="EMBL" id="CAB4577718.1"/>
    </source>
</evidence>
<dbReference type="CDD" id="cd07187">
    <property type="entry name" value="YvcK_like"/>
    <property type="match status" value="1"/>
</dbReference>
<dbReference type="HAMAP" id="MF_00973">
    <property type="entry name" value="Gluconeogen_factor"/>
    <property type="match status" value="1"/>
</dbReference>
<dbReference type="EMBL" id="CAEZTV010000034">
    <property type="protein sequence ID" value="CAB4577718.1"/>
    <property type="molecule type" value="Genomic_DNA"/>
</dbReference>
<dbReference type="Pfam" id="PF01933">
    <property type="entry name" value="CofD"/>
    <property type="match status" value="1"/>
</dbReference>
<protein>
    <submittedName>
        <fullName evidence="2">Unannotated protein</fullName>
    </submittedName>
</protein>
<dbReference type="NCBIfam" id="TIGR01826">
    <property type="entry name" value="CofD_related"/>
    <property type="match status" value="1"/>
</dbReference>
<dbReference type="InterPro" id="IPR038136">
    <property type="entry name" value="CofD-like_dom_sf"/>
</dbReference>
<evidence type="ECO:0000256" key="1">
    <source>
        <dbReference type="ARBA" id="ARBA00022490"/>
    </source>
</evidence>
<dbReference type="GO" id="GO:0043743">
    <property type="term" value="F:LPPG:FO 2-phospho-L-lactate transferase activity"/>
    <property type="evidence" value="ECO:0007669"/>
    <property type="project" value="InterPro"/>
</dbReference>
<gene>
    <name evidence="2" type="ORF">UFOPK1747_00357</name>
</gene>
<dbReference type="AlphaFoldDB" id="A0A6J6EYJ9"/>
<name>A0A6J6EYJ9_9ZZZZ</name>
<keyword evidence="1" id="KW-0963">Cytoplasm</keyword>
<reference evidence="2" key="1">
    <citation type="submission" date="2020-05" db="EMBL/GenBank/DDBJ databases">
        <authorList>
            <person name="Chiriac C."/>
            <person name="Salcher M."/>
            <person name="Ghai R."/>
            <person name="Kavagutti S V."/>
        </authorList>
    </citation>
    <scope>NUCLEOTIDE SEQUENCE</scope>
</reference>
<organism evidence="2">
    <name type="scientific">freshwater metagenome</name>
    <dbReference type="NCBI Taxonomy" id="449393"/>
    <lineage>
        <taxon>unclassified sequences</taxon>
        <taxon>metagenomes</taxon>
        <taxon>ecological metagenomes</taxon>
    </lineage>
</organism>
<dbReference type="SUPFAM" id="SSF142338">
    <property type="entry name" value="CofD-like"/>
    <property type="match status" value="1"/>
</dbReference>
<dbReference type="Gene3D" id="3.40.50.10680">
    <property type="entry name" value="CofD-like domains"/>
    <property type="match status" value="1"/>
</dbReference>
<dbReference type="PANTHER" id="PTHR30135">
    <property type="entry name" value="UNCHARACTERIZED PROTEIN YVCK-RELATED"/>
    <property type="match status" value="1"/>
</dbReference>
<accession>A0A6J6EYJ9</accession>
<dbReference type="InterPro" id="IPR010119">
    <property type="entry name" value="Gluconeogen_factor"/>
</dbReference>
<proteinExistence type="inferred from homology"/>